<accession>A0A1M7B828</accession>
<evidence type="ECO:0000313" key="11">
    <source>
        <dbReference type="EMBL" id="MBE8611861.1"/>
    </source>
</evidence>
<name>A0A1M7B828_MORMO</name>
<dbReference type="EMBL" id="CP028956">
    <property type="protein sequence ID" value="AWC94810.1"/>
    <property type="molecule type" value="Genomic_DNA"/>
</dbReference>
<reference evidence="10" key="4">
    <citation type="submission" date="2024-02" db="EMBL/GenBank/DDBJ databases">
        <authorList>
            <consortium name="Clinical and Environmental Microbiology Branch: Whole genome sequencing antimicrobial resistance pathogens in the healthcare setting"/>
        </authorList>
    </citation>
    <scope>NUCLEOTIDE SEQUENCE</scope>
    <source>
        <strain evidence="10">2023KU-00017</strain>
    </source>
</reference>
<feature type="transmembrane region" description="Helical" evidence="8">
    <location>
        <begin position="32"/>
        <end position="57"/>
    </location>
</feature>
<comment type="similarity">
    <text evidence="2">Belongs to the GhoT/OrtT toxin family.</text>
</comment>
<evidence type="ECO:0000313" key="12">
    <source>
        <dbReference type="EMBL" id="MDS0898572.1"/>
    </source>
</evidence>
<evidence type="ECO:0000256" key="4">
    <source>
        <dbReference type="ARBA" id="ARBA00022519"/>
    </source>
</evidence>
<reference evidence="11" key="1">
    <citation type="submission" date="2017-12" db="EMBL/GenBank/DDBJ databases">
        <title>Genome sequencing and analysis.</title>
        <authorList>
            <person name="Huang Y.-T."/>
        </authorList>
    </citation>
    <scope>NUCLEOTIDE SEQUENCE</scope>
    <source>
        <strain evidence="11">VGH116</strain>
    </source>
</reference>
<reference evidence="12" key="3">
    <citation type="submission" date="2023-02" db="EMBL/GenBank/DDBJ databases">
        <title>Detection, antimicrobial susceptibility and genomic characterization of NDM-producing species of Morganellaceae, Yersiniaceae, and Enterobacteriaceae other than Klebsiella.</title>
        <authorList>
            <person name="Camargo C.H."/>
            <person name="Sacchi C.T."/>
            <person name="Campos K.R."/>
        </authorList>
    </citation>
    <scope>NUCLEOTIDE SEQUENCE</scope>
    <source>
        <strain evidence="12">1189_21</strain>
    </source>
</reference>
<evidence type="ECO:0000256" key="6">
    <source>
        <dbReference type="ARBA" id="ARBA00022989"/>
    </source>
</evidence>
<dbReference type="Pfam" id="PF10753">
    <property type="entry name" value="Toxin_GhoT_OrtT"/>
    <property type="match status" value="1"/>
</dbReference>
<dbReference type="GeneID" id="93360157"/>
<gene>
    <name evidence="9" type="ORF">AM380_14780</name>
    <name evidence="11" type="ORF">CYG68_05450</name>
    <name evidence="12" type="ORF">OSC06_11360</name>
    <name evidence="10" type="ORF">PN925_004202</name>
</gene>
<dbReference type="OrthoDB" id="6413705at2"/>
<dbReference type="AlphaFoldDB" id="A0A1M7B828"/>
<reference evidence="9 13" key="2">
    <citation type="submission" date="2018-04" db="EMBL/GenBank/DDBJ databases">
        <title>Whole genome sequencing of Morganella morganii AR_0133.</title>
        <authorList>
            <person name="Conlan S."/>
            <person name="Thomas P.J."/>
            <person name="Mullikin J."/>
            <person name="Frank K.M."/>
            <person name="Segre J.A."/>
        </authorList>
    </citation>
    <scope>NUCLEOTIDE SEQUENCE [LARGE SCALE GENOMIC DNA]</scope>
    <source>
        <strain evidence="9 13">AR_0133</strain>
    </source>
</reference>
<evidence type="ECO:0000256" key="2">
    <source>
        <dbReference type="ARBA" id="ARBA00010408"/>
    </source>
</evidence>
<evidence type="ECO:0000256" key="3">
    <source>
        <dbReference type="ARBA" id="ARBA00022475"/>
    </source>
</evidence>
<evidence type="ECO:0000313" key="10">
    <source>
        <dbReference type="EMBL" id="EMO9458755.1"/>
    </source>
</evidence>
<evidence type="ECO:0000313" key="9">
    <source>
        <dbReference type="EMBL" id="AWC94810.1"/>
    </source>
</evidence>
<evidence type="ECO:0000256" key="5">
    <source>
        <dbReference type="ARBA" id="ARBA00022692"/>
    </source>
</evidence>
<comment type="subcellular location">
    <subcellularLocation>
        <location evidence="1">Cell inner membrane</location>
        <topology evidence="1">Multi-pass membrane protein</topology>
    </subcellularLocation>
</comment>
<evidence type="ECO:0000256" key="8">
    <source>
        <dbReference type="SAM" id="Phobius"/>
    </source>
</evidence>
<dbReference type="EMBL" id="PKLF01000004">
    <property type="protein sequence ID" value="MBE8611861.1"/>
    <property type="molecule type" value="Genomic_DNA"/>
</dbReference>
<keyword evidence="4" id="KW-0997">Cell inner membrane</keyword>
<organism evidence="11 14">
    <name type="scientific">Morganella morganii</name>
    <name type="common">Proteus morganii</name>
    <dbReference type="NCBI Taxonomy" id="582"/>
    <lineage>
        <taxon>Bacteria</taxon>
        <taxon>Pseudomonadati</taxon>
        <taxon>Pseudomonadota</taxon>
        <taxon>Gammaproteobacteria</taxon>
        <taxon>Enterobacterales</taxon>
        <taxon>Morganellaceae</taxon>
        <taxon>Morganella</taxon>
    </lineage>
</organism>
<evidence type="ECO:0000313" key="14">
    <source>
        <dbReference type="Proteomes" id="UP000650477"/>
    </source>
</evidence>
<dbReference type="EMBL" id="ABKJEP030000155">
    <property type="protein sequence ID" value="EMO9458755.1"/>
    <property type="molecule type" value="Genomic_DNA"/>
</dbReference>
<protein>
    <submittedName>
        <fullName evidence="11">GhoT/OrtT family toxin</fullName>
    </submittedName>
</protein>
<evidence type="ECO:0000313" key="13">
    <source>
        <dbReference type="Proteomes" id="UP000244682"/>
    </source>
</evidence>
<feature type="transmembrane region" description="Helical" evidence="8">
    <location>
        <begin position="6"/>
        <end position="25"/>
    </location>
</feature>
<dbReference type="Proteomes" id="UP000650477">
    <property type="component" value="Unassembled WGS sequence"/>
</dbReference>
<dbReference type="EMBL" id="JAPKIY010000017">
    <property type="protein sequence ID" value="MDS0898572.1"/>
    <property type="molecule type" value="Genomic_DNA"/>
</dbReference>
<keyword evidence="7 8" id="KW-0472">Membrane</keyword>
<evidence type="ECO:0000256" key="1">
    <source>
        <dbReference type="ARBA" id="ARBA00004429"/>
    </source>
</evidence>
<sequence length="58" mass="6497">MSSAQILLTIYATGGLLSFILTFFLTKDPNPFFRLLSCLLIALTWPMSLPVVILFSLF</sequence>
<dbReference type="InterPro" id="IPR019689">
    <property type="entry name" value="Toxin_GhoT/OrtT"/>
</dbReference>
<dbReference type="RefSeq" id="WP_004235197.1">
    <property type="nucleotide sequence ID" value="NZ_ABGYJJ040000001.1"/>
</dbReference>
<dbReference type="GO" id="GO:0005886">
    <property type="term" value="C:plasma membrane"/>
    <property type="evidence" value="ECO:0007669"/>
    <property type="project" value="UniProtKB-SubCell"/>
</dbReference>
<dbReference type="Proteomes" id="UP000244682">
    <property type="component" value="Chromosome"/>
</dbReference>
<keyword evidence="6 8" id="KW-1133">Transmembrane helix</keyword>
<evidence type="ECO:0000256" key="7">
    <source>
        <dbReference type="ARBA" id="ARBA00023136"/>
    </source>
</evidence>
<keyword evidence="5 8" id="KW-0812">Transmembrane</keyword>
<proteinExistence type="inferred from homology"/>
<keyword evidence="3" id="KW-1003">Cell membrane</keyword>
<dbReference type="Proteomes" id="UP001182247">
    <property type="component" value="Unassembled WGS sequence"/>
</dbReference>